<protein>
    <submittedName>
        <fullName evidence="1">Uncharacterized protein</fullName>
    </submittedName>
</protein>
<evidence type="ECO:0000313" key="1">
    <source>
        <dbReference type="EMBL" id="MPC50672.1"/>
    </source>
</evidence>
<gene>
    <name evidence="1" type="ORF">E2C01_044501</name>
</gene>
<dbReference type="EMBL" id="VSRR010009655">
    <property type="protein sequence ID" value="MPC50672.1"/>
    <property type="molecule type" value="Genomic_DNA"/>
</dbReference>
<accession>A0A5B7FVT3</accession>
<dbReference type="AlphaFoldDB" id="A0A5B7FVT3"/>
<sequence>MGHSDGTMAHTDKSKLFKLLEGTVSVHGSPSFAGTHITDGNFQFHCISLDQPATYGELPRNIMFISLEFKSRIIDINFDTYERPSIKASPVQRGRENLQTRFEFRIIGFNGEQMPLAIISEIHVATEPDDNSGDTQEDGGMDN</sequence>
<comment type="caution">
    <text evidence="1">The sequence shown here is derived from an EMBL/GenBank/DDBJ whole genome shotgun (WGS) entry which is preliminary data.</text>
</comment>
<proteinExistence type="predicted"/>
<evidence type="ECO:0000313" key="2">
    <source>
        <dbReference type="Proteomes" id="UP000324222"/>
    </source>
</evidence>
<keyword evidence="2" id="KW-1185">Reference proteome</keyword>
<reference evidence="1 2" key="1">
    <citation type="submission" date="2019-05" db="EMBL/GenBank/DDBJ databases">
        <title>Another draft genome of Portunus trituberculatus and its Hox gene families provides insights of decapod evolution.</title>
        <authorList>
            <person name="Jeong J.-H."/>
            <person name="Song I."/>
            <person name="Kim S."/>
            <person name="Choi T."/>
            <person name="Kim D."/>
            <person name="Ryu S."/>
            <person name="Kim W."/>
        </authorList>
    </citation>
    <scope>NUCLEOTIDE SEQUENCE [LARGE SCALE GENOMIC DNA]</scope>
    <source>
        <tissue evidence="1">Muscle</tissue>
    </source>
</reference>
<organism evidence="1 2">
    <name type="scientific">Portunus trituberculatus</name>
    <name type="common">Swimming crab</name>
    <name type="synonym">Neptunus trituberculatus</name>
    <dbReference type="NCBI Taxonomy" id="210409"/>
    <lineage>
        <taxon>Eukaryota</taxon>
        <taxon>Metazoa</taxon>
        <taxon>Ecdysozoa</taxon>
        <taxon>Arthropoda</taxon>
        <taxon>Crustacea</taxon>
        <taxon>Multicrustacea</taxon>
        <taxon>Malacostraca</taxon>
        <taxon>Eumalacostraca</taxon>
        <taxon>Eucarida</taxon>
        <taxon>Decapoda</taxon>
        <taxon>Pleocyemata</taxon>
        <taxon>Brachyura</taxon>
        <taxon>Eubrachyura</taxon>
        <taxon>Portunoidea</taxon>
        <taxon>Portunidae</taxon>
        <taxon>Portuninae</taxon>
        <taxon>Portunus</taxon>
    </lineage>
</organism>
<dbReference type="Proteomes" id="UP000324222">
    <property type="component" value="Unassembled WGS sequence"/>
</dbReference>
<name>A0A5B7FVT3_PORTR</name>